<dbReference type="GO" id="GO:0061709">
    <property type="term" value="P:reticulophagy"/>
    <property type="evidence" value="ECO:0007669"/>
    <property type="project" value="TreeGrafter"/>
</dbReference>
<feature type="coiled-coil region" evidence="5">
    <location>
        <begin position="634"/>
        <end position="668"/>
    </location>
</feature>
<dbReference type="VEuPathDB" id="FungiDB:AeMF1_005380"/>
<dbReference type="GO" id="GO:0034517">
    <property type="term" value="P:ribophagy"/>
    <property type="evidence" value="ECO:0007669"/>
    <property type="project" value="TreeGrafter"/>
</dbReference>
<dbReference type="GO" id="GO:0015031">
    <property type="term" value="P:protein transport"/>
    <property type="evidence" value="ECO:0007669"/>
    <property type="project" value="UniProtKB-KW"/>
</dbReference>
<dbReference type="InterPro" id="IPR019460">
    <property type="entry name" value="Atg11_C"/>
</dbReference>
<dbReference type="GO" id="GO:0060090">
    <property type="term" value="F:molecular adaptor activity"/>
    <property type="evidence" value="ECO:0007669"/>
    <property type="project" value="TreeGrafter"/>
</dbReference>
<evidence type="ECO:0000256" key="1">
    <source>
        <dbReference type="ARBA" id="ARBA00022448"/>
    </source>
</evidence>
<name>A0A6G0WZC7_9STRA</name>
<dbReference type="InterPro" id="IPR045326">
    <property type="entry name" value="ATG17-like_dom"/>
</dbReference>
<dbReference type="GO" id="GO:0000045">
    <property type="term" value="P:autophagosome assembly"/>
    <property type="evidence" value="ECO:0007669"/>
    <property type="project" value="InterPro"/>
</dbReference>
<dbReference type="GO" id="GO:1990316">
    <property type="term" value="C:Atg1/ULK1 kinase complex"/>
    <property type="evidence" value="ECO:0007669"/>
    <property type="project" value="TreeGrafter"/>
</dbReference>
<keyword evidence="4 5" id="KW-0175">Coiled coil</keyword>
<evidence type="ECO:0000256" key="3">
    <source>
        <dbReference type="ARBA" id="ARBA00023006"/>
    </source>
</evidence>
<proteinExistence type="predicted"/>
<dbReference type="GO" id="GO:0000422">
    <property type="term" value="P:autophagy of mitochondrion"/>
    <property type="evidence" value="ECO:0007669"/>
    <property type="project" value="TreeGrafter"/>
</dbReference>
<dbReference type="CDD" id="cd17039">
    <property type="entry name" value="Ubl_ubiquitin_like"/>
    <property type="match status" value="1"/>
</dbReference>
<dbReference type="AlphaFoldDB" id="A0A6G0WZC7"/>
<protein>
    <recommendedName>
        <fullName evidence="7">Ubiquitin-like domain-containing protein</fullName>
    </recommendedName>
</protein>
<dbReference type="PANTHER" id="PTHR13222:SF1">
    <property type="entry name" value="RB1-INDUCIBLE COILED-COIL PROTEIN 1"/>
    <property type="match status" value="1"/>
</dbReference>
<feature type="region of interest" description="Disordered" evidence="6">
    <location>
        <begin position="1"/>
        <end position="21"/>
    </location>
</feature>
<dbReference type="PROSITE" id="PS50053">
    <property type="entry name" value="UBIQUITIN_2"/>
    <property type="match status" value="1"/>
</dbReference>
<dbReference type="Gene3D" id="3.10.20.90">
    <property type="entry name" value="Phosphatidylinositol 3-kinase Catalytic Subunit, Chain A, domain 1"/>
    <property type="match status" value="1"/>
</dbReference>
<dbReference type="GO" id="GO:0034045">
    <property type="term" value="C:phagophore assembly site membrane"/>
    <property type="evidence" value="ECO:0007669"/>
    <property type="project" value="TreeGrafter"/>
</dbReference>
<dbReference type="EMBL" id="VJMJ01000127">
    <property type="protein sequence ID" value="KAF0732950.1"/>
    <property type="molecule type" value="Genomic_DNA"/>
</dbReference>
<dbReference type="SUPFAM" id="SSF54236">
    <property type="entry name" value="Ubiquitin-like"/>
    <property type="match status" value="1"/>
</dbReference>
<dbReference type="Pfam" id="PF04108">
    <property type="entry name" value="ATG17_like"/>
    <property type="match status" value="1"/>
</dbReference>
<dbReference type="PANTHER" id="PTHR13222">
    <property type="entry name" value="RB1-INDUCIBLE COILED-COIL"/>
    <property type="match status" value="1"/>
</dbReference>
<dbReference type="Pfam" id="PF10377">
    <property type="entry name" value="ATG11"/>
    <property type="match status" value="1"/>
</dbReference>
<dbReference type="InterPro" id="IPR040040">
    <property type="entry name" value="ATG11"/>
</dbReference>
<evidence type="ECO:0000256" key="6">
    <source>
        <dbReference type="SAM" id="MobiDB-lite"/>
    </source>
</evidence>
<organism evidence="8 9">
    <name type="scientific">Aphanomyces euteiches</name>
    <dbReference type="NCBI Taxonomy" id="100861"/>
    <lineage>
        <taxon>Eukaryota</taxon>
        <taxon>Sar</taxon>
        <taxon>Stramenopiles</taxon>
        <taxon>Oomycota</taxon>
        <taxon>Saprolegniomycetes</taxon>
        <taxon>Saprolegniales</taxon>
        <taxon>Verrucalvaceae</taxon>
        <taxon>Aphanomyces</taxon>
    </lineage>
</organism>
<keyword evidence="3" id="KW-0072">Autophagy</keyword>
<dbReference type="GO" id="GO:0034727">
    <property type="term" value="P:piecemeal microautophagy of the nucleus"/>
    <property type="evidence" value="ECO:0007669"/>
    <property type="project" value="TreeGrafter"/>
</dbReference>
<keyword evidence="1" id="KW-0813">Transport</keyword>
<keyword evidence="9" id="KW-1185">Reference proteome</keyword>
<evidence type="ECO:0000256" key="5">
    <source>
        <dbReference type="SAM" id="Coils"/>
    </source>
</evidence>
<gene>
    <name evidence="8" type="ORF">Ae201684_010058</name>
</gene>
<evidence type="ECO:0000256" key="4">
    <source>
        <dbReference type="ARBA" id="ARBA00023054"/>
    </source>
</evidence>
<evidence type="ECO:0000313" key="9">
    <source>
        <dbReference type="Proteomes" id="UP000481153"/>
    </source>
</evidence>
<dbReference type="InterPro" id="IPR000626">
    <property type="entry name" value="Ubiquitin-like_dom"/>
</dbReference>
<accession>A0A6G0WZC7</accession>
<feature type="domain" description="Ubiquitin-like" evidence="7">
    <location>
        <begin position="22"/>
        <end position="100"/>
    </location>
</feature>
<dbReference type="GO" id="GO:0019901">
    <property type="term" value="F:protein kinase binding"/>
    <property type="evidence" value="ECO:0007669"/>
    <property type="project" value="TreeGrafter"/>
</dbReference>
<comment type="caution">
    <text evidence="8">The sequence shown here is derived from an EMBL/GenBank/DDBJ whole genome shotgun (WGS) entry which is preliminary data.</text>
</comment>
<evidence type="ECO:0000259" key="7">
    <source>
        <dbReference type="PROSITE" id="PS50053"/>
    </source>
</evidence>
<keyword evidence="2" id="KW-0653">Protein transport</keyword>
<dbReference type="Proteomes" id="UP000481153">
    <property type="component" value="Unassembled WGS sequence"/>
</dbReference>
<sequence>MSPMTLDSLSPTDSTNRTIGSPSLSVRVVNAMDGVLHEIHVTARSSVNTLRQELVLKTGIPCDDQILLYGPPYARLDPKKSVESYQLDPNSKSIFVYDRRVLSQDNPQVPRVVLHPQTVEMPPVPTTSSSSRLLQDTSSPLLRALFDYETQFHQQYLMGEALENATMARLASADTCLEELRAQGAGVQAALLNLETHHSAMQKRFTPFWKEFQAATDDHAQLLANFDTYVDRLKDIPLHPALATPTRTTLLDCIPLERERDWLLSCQQSHNSLQTKMEGLAATYRGVSDTIASSQQNAPVAVPSDLLMQKVALAAKASSLSTMRKTLKDNYEAVSKRVTETTQQTMEEAGSISSASMNMSFMFGSTHILEACRGLDDLFRQHADVLPAMQKIDEEVKAFMNSVAEAKEKYFPVVFAQLKLVSTLQSNIVDFESHLSILRDALAFQKRQFAELKHIEMLPEAYEACLVEIKRRRKYGRLFQLRINEMGEKIVEMRIDEITKREAFLREYGRHLPRDFAPGLTEKPSHCNVSMRPFDTNLPAIEDDSVDDPPSELELLKQRCQALEAQVVELRAELDEQKKVSCHCDDGYSNSSSLSASVEQTQGPKFPLLLALAATAGHNTMRNSSEILKDNDDVQRLKETLYAKESRVTELESEHEALNETVHTLQFNMGMQRNWLKKIVTVLELGDVDLESAEGLHECLMQIEDKWKESKAVAETSEPSPSLSWEEERQSTIAFRSFSYNDLALFLPTFAPNDTNAAKIYLAFHLGCPNRFLSDESITTFYQTQNRYPEYILGRIVFIDERVASERDNPYRLITGTTFYVLTVTAEY</sequence>
<evidence type="ECO:0000313" key="8">
    <source>
        <dbReference type="EMBL" id="KAF0732950.1"/>
    </source>
</evidence>
<dbReference type="InterPro" id="IPR029071">
    <property type="entry name" value="Ubiquitin-like_domsf"/>
</dbReference>
<feature type="coiled-coil region" evidence="5">
    <location>
        <begin position="553"/>
        <end position="580"/>
    </location>
</feature>
<reference evidence="8 9" key="1">
    <citation type="submission" date="2019-07" db="EMBL/GenBank/DDBJ databases">
        <title>Genomics analysis of Aphanomyces spp. identifies a new class of oomycete effector associated with host adaptation.</title>
        <authorList>
            <person name="Gaulin E."/>
        </authorList>
    </citation>
    <scope>NUCLEOTIDE SEQUENCE [LARGE SCALE GENOMIC DNA]</scope>
    <source>
        <strain evidence="8 9">ATCC 201684</strain>
    </source>
</reference>
<evidence type="ECO:0000256" key="2">
    <source>
        <dbReference type="ARBA" id="ARBA00022927"/>
    </source>
</evidence>